<keyword evidence="2 3" id="KW-0067">ATP-binding</keyword>
<keyword evidence="4" id="KW-0723">Serine/threonine-protein kinase</keyword>
<evidence type="ECO:0000313" key="6">
    <source>
        <dbReference type="EMBL" id="TFL00001.1"/>
    </source>
</evidence>
<dbReference type="InterPro" id="IPR011009">
    <property type="entry name" value="Kinase-like_dom_sf"/>
</dbReference>
<gene>
    <name evidence="6" type="ORF">BDV98DRAFT_650616</name>
</gene>
<protein>
    <submittedName>
        <fullName evidence="6">Kinase-like domain-containing protein</fullName>
    </submittedName>
</protein>
<feature type="domain" description="Protein kinase" evidence="5">
    <location>
        <begin position="13"/>
        <end position="285"/>
    </location>
</feature>
<dbReference type="OrthoDB" id="40902at2759"/>
<dbReference type="GO" id="GO:0004674">
    <property type="term" value="F:protein serine/threonine kinase activity"/>
    <property type="evidence" value="ECO:0007669"/>
    <property type="project" value="UniProtKB-KW"/>
</dbReference>
<dbReference type="Proteomes" id="UP000305067">
    <property type="component" value="Unassembled WGS sequence"/>
</dbReference>
<dbReference type="Gene3D" id="1.10.510.10">
    <property type="entry name" value="Transferase(Phosphotransferase) domain 1"/>
    <property type="match status" value="1"/>
</dbReference>
<keyword evidence="6" id="KW-0418">Kinase</keyword>
<dbReference type="CDD" id="cd05117">
    <property type="entry name" value="STKc_CAMK"/>
    <property type="match status" value="1"/>
</dbReference>
<dbReference type="AlphaFoldDB" id="A0A5C3QHM8"/>
<dbReference type="PROSITE" id="PS50011">
    <property type="entry name" value="PROTEIN_KINASE_DOM"/>
    <property type="match status" value="1"/>
</dbReference>
<dbReference type="SMART" id="SM00220">
    <property type="entry name" value="S_TKc"/>
    <property type="match status" value="1"/>
</dbReference>
<dbReference type="InterPro" id="IPR000719">
    <property type="entry name" value="Prot_kinase_dom"/>
</dbReference>
<evidence type="ECO:0000256" key="2">
    <source>
        <dbReference type="ARBA" id="ARBA00022840"/>
    </source>
</evidence>
<dbReference type="PANTHER" id="PTHR24347">
    <property type="entry name" value="SERINE/THREONINE-PROTEIN KINASE"/>
    <property type="match status" value="1"/>
</dbReference>
<dbReference type="GO" id="GO:0005524">
    <property type="term" value="F:ATP binding"/>
    <property type="evidence" value="ECO:0007669"/>
    <property type="project" value="UniProtKB-UniRule"/>
</dbReference>
<dbReference type="Pfam" id="PF00069">
    <property type="entry name" value="Pkinase"/>
    <property type="match status" value="1"/>
</dbReference>
<name>A0A5C3QHM8_9AGAR</name>
<evidence type="ECO:0000256" key="1">
    <source>
        <dbReference type="ARBA" id="ARBA00022741"/>
    </source>
</evidence>
<dbReference type="EMBL" id="ML178831">
    <property type="protein sequence ID" value="TFL00001.1"/>
    <property type="molecule type" value="Genomic_DNA"/>
</dbReference>
<accession>A0A5C3QHM8</accession>
<dbReference type="InterPro" id="IPR008271">
    <property type="entry name" value="Ser/Thr_kinase_AS"/>
</dbReference>
<proteinExistence type="inferred from homology"/>
<dbReference type="STRING" id="1884261.A0A5C3QHM8"/>
<sequence length="384" mass="43257">MAAPELQALACQYRTGKTLGRGSFSVVKEAIHLDSGLLYACKIINKRFMVGREGMVRNEVEILRKLSYGHPNVVTLHDYFETKNNIYLCFNLCTGGELLERIHRRSNFSEPDAATLVKTIFGAIKYIHDNSVVHRDLKPDNLLFDTPAEDAVIQVADFGLGKIMDEQQMYLLTEICGTPGYIAPEIYRKRISHTHPTLPTVGHGPAMDIWSTGVIAYYILVGYTPFDLATTDEKRAQVVAGVYRFEPEKYWDTISETAKDFIKHCLVVDHGVRPTAETVLGHKWLTTEGGCFVSDPQGSTDEPYDLLPNAKEGAKKKHTWHPAQNGKRALERYTYPLVENCLGGDFETMRRTANEWVDESDKEDLNESSIVHHLMCGRDVSVSQ</sequence>
<dbReference type="SUPFAM" id="SSF56112">
    <property type="entry name" value="Protein kinase-like (PK-like)"/>
    <property type="match status" value="1"/>
</dbReference>
<comment type="similarity">
    <text evidence="4">Belongs to the protein kinase superfamily.</text>
</comment>
<keyword evidence="6" id="KW-0808">Transferase</keyword>
<dbReference type="PROSITE" id="PS00108">
    <property type="entry name" value="PROTEIN_KINASE_ST"/>
    <property type="match status" value="1"/>
</dbReference>
<evidence type="ECO:0000256" key="3">
    <source>
        <dbReference type="PROSITE-ProRule" id="PRU10141"/>
    </source>
</evidence>
<evidence type="ECO:0000259" key="5">
    <source>
        <dbReference type="PROSITE" id="PS50011"/>
    </source>
</evidence>
<evidence type="ECO:0000256" key="4">
    <source>
        <dbReference type="RuleBase" id="RU000304"/>
    </source>
</evidence>
<feature type="binding site" evidence="3">
    <location>
        <position position="42"/>
    </location>
    <ligand>
        <name>ATP</name>
        <dbReference type="ChEBI" id="CHEBI:30616"/>
    </ligand>
</feature>
<reference evidence="6 7" key="1">
    <citation type="journal article" date="2019" name="Nat. Ecol. Evol.">
        <title>Megaphylogeny resolves global patterns of mushroom evolution.</title>
        <authorList>
            <person name="Varga T."/>
            <person name="Krizsan K."/>
            <person name="Foldi C."/>
            <person name="Dima B."/>
            <person name="Sanchez-Garcia M."/>
            <person name="Sanchez-Ramirez S."/>
            <person name="Szollosi G.J."/>
            <person name="Szarkandi J.G."/>
            <person name="Papp V."/>
            <person name="Albert L."/>
            <person name="Andreopoulos W."/>
            <person name="Angelini C."/>
            <person name="Antonin V."/>
            <person name="Barry K.W."/>
            <person name="Bougher N.L."/>
            <person name="Buchanan P."/>
            <person name="Buyck B."/>
            <person name="Bense V."/>
            <person name="Catcheside P."/>
            <person name="Chovatia M."/>
            <person name="Cooper J."/>
            <person name="Damon W."/>
            <person name="Desjardin D."/>
            <person name="Finy P."/>
            <person name="Geml J."/>
            <person name="Haridas S."/>
            <person name="Hughes K."/>
            <person name="Justo A."/>
            <person name="Karasinski D."/>
            <person name="Kautmanova I."/>
            <person name="Kiss B."/>
            <person name="Kocsube S."/>
            <person name="Kotiranta H."/>
            <person name="LaButti K.M."/>
            <person name="Lechner B.E."/>
            <person name="Liimatainen K."/>
            <person name="Lipzen A."/>
            <person name="Lukacs Z."/>
            <person name="Mihaltcheva S."/>
            <person name="Morgado L.N."/>
            <person name="Niskanen T."/>
            <person name="Noordeloos M.E."/>
            <person name="Ohm R.A."/>
            <person name="Ortiz-Santana B."/>
            <person name="Ovrebo C."/>
            <person name="Racz N."/>
            <person name="Riley R."/>
            <person name="Savchenko A."/>
            <person name="Shiryaev A."/>
            <person name="Soop K."/>
            <person name="Spirin V."/>
            <person name="Szebenyi C."/>
            <person name="Tomsovsky M."/>
            <person name="Tulloss R.E."/>
            <person name="Uehling J."/>
            <person name="Grigoriev I.V."/>
            <person name="Vagvolgyi C."/>
            <person name="Papp T."/>
            <person name="Martin F.M."/>
            <person name="Miettinen O."/>
            <person name="Hibbett D.S."/>
            <person name="Nagy L.G."/>
        </authorList>
    </citation>
    <scope>NUCLEOTIDE SEQUENCE [LARGE SCALE GENOMIC DNA]</scope>
    <source>
        <strain evidence="6 7">CBS 309.79</strain>
    </source>
</reference>
<dbReference type="FunFam" id="1.10.510.10:FF:000571">
    <property type="entry name" value="Maternal embryonic leucine zipper kinase"/>
    <property type="match status" value="1"/>
</dbReference>
<organism evidence="6 7">
    <name type="scientific">Pterulicium gracile</name>
    <dbReference type="NCBI Taxonomy" id="1884261"/>
    <lineage>
        <taxon>Eukaryota</taxon>
        <taxon>Fungi</taxon>
        <taxon>Dikarya</taxon>
        <taxon>Basidiomycota</taxon>
        <taxon>Agaricomycotina</taxon>
        <taxon>Agaricomycetes</taxon>
        <taxon>Agaricomycetidae</taxon>
        <taxon>Agaricales</taxon>
        <taxon>Pleurotineae</taxon>
        <taxon>Pterulaceae</taxon>
        <taxon>Pterulicium</taxon>
    </lineage>
</organism>
<evidence type="ECO:0000313" key="7">
    <source>
        <dbReference type="Proteomes" id="UP000305067"/>
    </source>
</evidence>
<keyword evidence="7" id="KW-1185">Reference proteome</keyword>
<dbReference type="InterPro" id="IPR017441">
    <property type="entry name" value="Protein_kinase_ATP_BS"/>
</dbReference>
<dbReference type="PROSITE" id="PS00107">
    <property type="entry name" value="PROTEIN_KINASE_ATP"/>
    <property type="match status" value="1"/>
</dbReference>
<dbReference type="FunFam" id="3.30.200.20:FF:000042">
    <property type="entry name" value="Aurora kinase A"/>
    <property type="match status" value="1"/>
</dbReference>
<keyword evidence="1 3" id="KW-0547">Nucleotide-binding</keyword>